<feature type="region of interest" description="Disordered" evidence="1">
    <location>
        <begin position="1"/>
        <end position="98"/>
    </location>
</feature>
<evidence type="ECO:0000313" key="3">
    <source>
        <dbReference type="Proteomes" id="UP000287033"/>
    </source>
</evidence>
<gene>
    <name evidence="2" type="ORF">chiPu_0020147</name>
</gene>
<feature type="compositionally biased region" description="Low complexity" evidence="1">
    <location>
        <begin position="65"/>
        <end position="83"/>
    </location>
</feature>
<sequence length="174" mass="18679">MDSGGELFSSLTARPDSGRFRLSGQKPPVGLGSSSSDDEGFQDCELRTPEGQAQDGPVGLAVGEGSSASPTGSLSSWGLRAAPAGPPPPAEGTSPLEAAASELPILNWETLESHIAGLQLQEDERQQVRERNRKTGIAAREGSPRGRRRMERFSSWERASNSNWQMTNFHCTTR</sequence>
<feature type="region of interest" description="Disordered" evidence="1">
    <location>
        <begin position="122"/>
        <end position="152"/>
    </location>
</feature>
<evidence type="ECO:0000313" key="2">
    <source>
        <dbReference type="EMBL" id="GCC21672.1"/>
    </source>
</evidence>
<keyword evidence="3" id="KW-1185">Reference proteome</keyword>
<reference evidence="2 3" key="1">
    <citation type="journal article" date="2018" name="Nat. Ecol. Evol.">
        <title>Shark genomes provide insights into elasmobranch evolution and the origin of vertebrates.</title>
        <authorList>
            <person name="Hara Y"/>
            <person name="Yamaguchi K"/>
            <person name="Onimaru K"/>
            <person name="Kadota M"/>
            <person name="Koyanagi M"/>
            <person name="Keeley SD"/>
            <person name="Tatsumi K"/>
            <person name="Tanaka K"/>
            <person name="Motone F"/>
            <person name="Kageyama Y"/>
            <person name="Nozu R"/>
            <person name="Adachi N"/>
            <person name="Nishimura O"/>
            <person name="Nakagawa R"/>
            <person name="Tanegashima C"/>
            <person name="Kiyatake I"/>
            <person name="Matsumoto R"/>
            <person name="Murakumo K"/>
            <person name="Nishida K"/>
            <person name="Terakita A"/>
            <person name="Kuratani S"/>
            <person name="Sato K"/>
            <person name="Hyodo S Kuraku.S."/>
        </authorList>
    </citation>
    <scope>NUCLEOTIDE SEQUENCE [LARGE SCALE GENOMIC DNA]</scope>
</reference>
<dbReference type="Proteomes" id="UP000287033">
    <property type="component" value="Unassembled WGS sequence"/>
</dbReference>
<accession>A0A401RU74</accession>
<proteinExistence type="predicted"/>
<protein>
    <recommendedName>
        <fullName evidence="4">Schwannomin interacting protein 1 C-terminal domain-containing protein</fullName>
    </recommendedName>
</protein>
<evidence type="ECO:0000256" key="1">
    <source>
        <dbReference type="SAM" id="MobiDB-lite"/>
    </source>
</evidence>
<name>A0A401RU74_CHIPU</name>
<dbReference type="AlphaFoldDB" id="A0A401RU74"/>
<dbReference type="OrthoDB" id="5957108at2759"/>
<organism evidence="2 3">
    <name type="scientific">Chiloscyllium punctatum</name>
    <name type="common">Brownbanded bambooshark</name>
    <name type="synonym">Hemiscyllium punctatum</name>
    <dbReference type="NCBI Taxonomy" id="137246"/>
    <lineage>
        <taxon>Eukaryota</taxon>
        <taxon>Metazoa</taxon>
        <taxon>Chordata</taxon>
        <taxon>Craniata</taxon>
        <taxon>Vertebrata</taxon>
        <taxon>Chondrichthyes</taxon>
        <taxon>Elasmobranchii</taxon>
        <taxon>Galeomorphii</taxon>
        <taxon>Galeoidea</taxon>
        <taxon>Orectolobiformes</taxon>
        <taxon>Hemiscylliidae</taxon>
        <taxon>Chiloscyllium</taxon>
    </lineage>
</organism>
<comment type="caution">
    <text evidence="2">The sequence shown here is derived from an EMBL/GenBank/DDBJ whole genome shotgun (WGS) entry which is preliminary data.</text>
</comment>
<dbReference type="EMBL" id="BEZZ01002383">
    <property type="protein sequence ID" value="GCC21672.1"/>
    <property type="molecule type" value="Genomic_DNA"/>
</dbReference>
<evidence type="ECO:0008006" key="4">
    <source>
        <dbReference type="Google" id="ProtNLM"/>
    </source>
</evidence>